<evidence type="ECO:0000259" key="6">
    <source>
        <dbReference type="PROSITE" id="PS50968"/>
    </source>
</evidence>
<dbReference type="SUPFAM" id="SSF51230">
    <property type="entry name" value="Single hybrid motif"/>
    <property type="match status" value="1"/>
</dbReference>
<dbReference type="GO" id="GO:0043754">
    <property type="term" value="F:dihydrolipoamide branched chain acyltransferase activity"/>
    <property type="evidence" value="ECO:0007669"/>
    <property type="project" value="UniProtKB-EC"/>
</dbReference>
<dbReference type="Gene3D" id="4.10.320.10">
    <property type="entry name" value="E3-binding domain"/>
    <property type="match status" value="1"/>
</dbReference>
<dbReference type="InterPro" id="IPR001078">
    <property type="entry name" value="2-oxoacid_DH_actylTfrase"/>
</dbReference>
<dbReference type="GO" id="GO:0031405">
    <property type="term" value="F:lipoic acid binding"/>
    <property type="evidence" value="ECO:0007669"/>
    <property type="project" value="TreeGrafter"/>
</dbReference>
<dbReference type="AlphaFoldDB" id="A0A3B1AEU4"/>
<dbReference type="EMBL" id="UOFS01000037">
    <property type="protein sequence ID" value="VAW98413.1"/>
    <property type="molecule type" value="Genomic_DNA"/>
</dbReference>
<dbReference type="InterPro" id="IPR050743">
    <property type="entry name" value="2-oxoacid_DH_E2_comp"/>
</dbReference>
<evidence type="ECO:0000256" key="5">
    <source>
        <dbReference type="ARBA" id="ARBA00023315"/>
    </source>
</evidence>
<dbReference type="InterPro" id="IPR023213">
    <property type="entry name" value="CAT-like_dom_sf"/>
</dbReference>
<evidence type="ECO:0000256" key="1">
    <source>
        <dbReference type="ARBA" id="ARBA00001938"/>
    </source>
</evidence>
<dbReference type="PROSITE" id="PS51826">
    <property type="entry name" value="PSBD"/>
    <property type="match status" value="1"/>
</dbReference>
<proteinExistence type="inferred from homology"/>
<dbReference type="Gene3D" id="2.40.50.100">
    <property type="match status" value="1"/>
</dbReference>
<dbReference type="Pfam" id="PF00198">
    <property type="entry name" value="2-oxoacid_dh"/>
    <property type="match status" value="1"/>
</dbReference>
<evidence type="ECO:0000313" key="8">
    <source>
        <dbReference type="EMBL" id="VAW98413.1"/>
    </source>
</evidence>
<feature type="domain" description="Lipoyl-binding" evidence="6">
    <location>
        <begin position="1"/>
        <end position="76"/>
    </location>
</feature>
<dbReference type="InterPro" id="IPR036625">
    <property type="entry name" value="E3-bd_dom_sf"/>
</dbReference>
<keyword evidence="4" id="KW-0450">Lipoyl</keyword>
<dbReference type="InterPro" id="IPR011053">
    <property type="entry name" value="Single_hybrid_motif"/>
</dbReference>
<dbReference type="InterPro" id="IPR004167">
    <property type="entry name" value="PSBD"/>
</dbReference>
<protein>
    <submittedName>
        <fullName evidence="8">Dihydrolipoamide acyltransferase component of branched-chain alpha-keto acid dehydrogenase complex</fullName>
        <ecNumber evidence="8">2.3.1.168</ecNumber>
    </submittedName>
</protein>
<dbReference type="PROSITE" id="PS50968">
    <property type="entry name" value="BIOTINYL_LIPOYL"/>
    <property type="match status" value="1"/>
</dbReference>
<dbReference type="CDD" id="cd06849">
    <property type="entry name" value="lipoyl_domain"/>
    <property type="match status" value="1"/>
</dbReference>
<dbReference type="SUPFAM" id="SSF52777">
    <property type="entry name" value="CoA-dependent acyltransferases"/>
    <property type="match status" value="1"/>
</dbReference>
<dbReference type="GO" id="GO:0016407">
    <property type="term" value="F:acetyltransferase activity"/>
    <property type="evidence" value="ECO:0007669"/>
    <property type="project" value="TreeGrafter"/>
</dbReference>
<reference evidence="8" key="1">
    <citation type="submission" date="2018-06" db="EMBL/GenBank/DDBJ databases">
        <authorList>
            <person name="Zhirakovskaya E."/>
        </authorList>
    </citation>
    <scope>NUCLEOTIDE SEQUENCE</scope>
</reference>
<comment type="cofactor">
    <cofactor evidence="1">
        <name>(R)-lipoate</name>
        <dbReference type="ChEBI" id="CHEBI:83088"/>
    </cofactor>
</comment>
<dbReference type="GO" id="GO:0005737">
    <property type="term" value="C:cytoplasm"/>
    <property type="evidence" value="ECO:0007669"/>
    <property type="project" value="TreeGrafter"/>
</dbReference>
<accession>A0A3B1AEU4</accession>
<gene>
    <name evidence="8" type="ORF">MNBD_GAMMA22-2493</name>
</gene>
<feature type="domain" description="Peripheral subunit-binding (PSBD)" evidence="7">
    <location>
        <begin position="130"/>
        <end position="167"/>
    </location>
</feature>
<name>A0A3B1AEU4_9ZZZZ</name>
<evidence type="ECO:0000256" key="2">
    <source>
        <dbReference type="ARBA" id="ARBA00007317"/>
    </source>
</evidence>
<sequence>MSIFKLPDLGEGLPEAEISEWLIKEGDSVILDQAIVTVETAKALIEIPSPQSGIVSKFFGIEGDIIHTGDPLLEYAETITNGNSVPKSESKASTKVDKGSVVGEMPVSNSVLTEKAHAINGIGNSSIGLKATPAVRALARRCDVELSVITPTGPDRTITSKDVERVSKILSEVGKLQPLKGVRRTMAVTMSNAHAEVVAVTLNEDADISAWDNKQDTTIRLIRAITAACKIEPALNAWYDSHSIGRRIIKQVHIGIAVDTSDGLFVPVIRDVAQYSHTQLRDKINELKIGLKKRNISPDELRGQTITLSNFGGIGGRYANPIVVPPTVAILGAGTTRDEVCAIDGEAKIHKRIPLSLTFDHRAVTGGEACRFIVSVIKDLQLED</sequence>
<organism evidence="8">
    <name type="scientific">hydrothermal vent metagenome</name>
    <dbReference type="NCBI Taxonomy" id="652676"/>
    <lineage>
        <taxon>unclassified sequences</taxon>
        <taxon>metagenomes</taxon>
        <taxon>ecological metagenomes</taxon>
    </lineage>
</organism>
<keyword evidence="3 8" id="KW-0808">Transferase</keyword>
<comment type="similarity">
    <text evidence="2">Belongs to the 2-oxoacid dehydrogenase family.</text>
</comment>
<dbReference type="Pfam" id="PF00364">
    <property type="entry name" value="Biotin_lipoyl"/>
    <property type="match status" value="1"/>
</dbReference>
<dbReference type="PANTHER" id="PTHR43178">
    <property type="entry name" value="DIHYDROLIPOAMIDE ACETYLTRANSFERASE COMPONENT OF PYRUVATE DEHYDROGENASE COMPLEX"/>
    <property type="match status" value="1"/>
</dbReference>
<evidence type="ECO:0000256" key="3">
    <source>
        <dbReference type="ARBA" id="ARBA00022679"/>
    </source>
</evidence>
<dbReference type="PANTHER" id="PTHR43178:SF12">
    <property type="entry name" value="DIHYDROLIPOAMIDE ACETYLTRANSFERASE COMPONENT OF PYRUVATE DEHYDROGENASE COMPLEX"/>
    <property type="match status" value="1"/>
</dbReference>
<evidence type="ECO:0000259" key="7">
    <source>
        <dbReference type="PROSITE" id="PS51826"/>
    </source>
</evidence>
<keyword evidence="5 8" id="KW-0012">Acyltransferase</keyword>
<evidence type="ECO:0000256" key="4">
    <source>
        <dbReference type="ARBA" id="ARBA00022823"/>
    </source>
</evidence>
<dbReference type="SUPFAM" id="SSF47005">
    <property type="entry name" value="Peripheral subunit-binding domain of 2-oxo acid dehydrogenase complex"/>
    <property type="match status" value="1"/>
</dbReference>
<dbReference type="InterPro" id="IPR000089">
    <property type="entry name" value="Biotin_lipoyl"/>
</dbReference>
<dbReference type="EC" id="2.3.1.168" evidence="8"/>
<dbReference type="Gene3D" id="3.30.559.10">
    <property type="entry name" value="Chloramphenicol acetyltransferase-like domain"/>
    <property type="match status" value="1"/>
</dbReference>
<dbReference type="Pfam" id="PF02817">
    <property type="entry name" value="E3_binding"/>
    <property type="match status" value="1"/>
</dbReference>